<organism evidence="1 2">
    <name type="scientific">Elaeis guineensis var. tenera</name>
    <name type="common">Oil palm</name>
    <dbReference type="NCBI Taxonomy" id="51953"/>
    <lineage>
        <taxon>Eukaryota</taxon>
        <taxon>Viridiplantae</taxon>
        <taxon>Streptophyta</taxon>
        <taxon>Embryophyta</taxon>
        <taxon>Tracheophyta</taxon>
        <taxon>Spermatophyta</taxon>
        <taxon>Magnoliopsida</taxon>
        <taxon>Liliopsida</taxon>
        <taxon>Arecaceae</taxon>
        <taxon>Arecoideae</taxon>
        <taxon>Cocoseae</taxon>
        <taxon>Elaeidinae</taxon>
        <taxon>Elaeis</taxon>
    </lineage>
</organism>
<name>A0A6I9SD87_ELAGV</name>
<dbReference type="PANTHER" id="PTHR33108:SF14">
    <property type="entry name" value="OS01G0745000 PROTEIN"/>
    <property type="match status" value="1"/>
</dbReference>
<dbReference type="InterPro" id="IPR012876">
    <property type="entry name" value="DUF1677_pln"/>
</dbReference>
<dbReference type="AlphaFoldDB" id="A0A6I9SD87"/>
<dbReference type="OrthoDB" id="678173at2759"/>
<dbReference type="Proteomes" id="UP000504607">
    <property type="component" value="Chromosome 13"/>
</dbReference>
<dbReference type="FunCoup" id="A0A6I9SD87">
    <property type="interactions" value="405"/>
</dbReference>
<reference evidence="2" key="1">
    <citation type="submission" date="2025-08" db="UniProtKB">
        <authorList>
            <consortium name="RefSeq"/>
        </authorList>
    </citation>
    <scope>IDENTIFICATION</scope>
</reference>
<accession>A0A6I9SD87</accession>
<protein>
    <submittedName>
        <fullName evidence="2">Uncharacterized protein LOC105056847</fullName>
    </submittedName>
</protein>
<proteinExistence type="predicted"/>
<dbReference type="Pfam" id="PF07911">
    <property type="entry name" value="DUF1677"/>
    <property type="match status" value="1"/>
</dbReference>
<dbReference type="RefSeq" id="XP_010937484.1">
    <property type="nucleotide sequence ID" value="XM_010939182.1"/>
</dbReference>
<dbReference type="KEGG" id="egu:105056847"/>
<dbReference type="GeneID" id="105056847"/>
<gene>
    <name evidence="2" type="primary">LOC105056847</name>
</gene>
<keyword evidence="1" id="KW-1185">Reference proteome</keyword>
<dbReference type="InParanoid" id="A0A6I9SD87"/>
<dbReference type="PANTHER" id="PTHR33108">
    <property type="entry name" value="OS01G0745000 PROTEIN"/>
    <property type="match status" value="1"/>
</dbReference>
<evidence type="ECO:0000313" key="2">
    <source>
        <dbReference type="RefSeq" id="XP_010937484.1"/>
    </source>
</evidence>
<evidence type="ECO:0000313" key="1">
    <source>
        <dbReference type="Proteomes" id="UP000504607"/>
    </source>
</evidence>
<sequence length="144" mass="16529">MVFSNFWTWSDKIKDDLNQPAKVNEVERVECHCCGMSEDCTPTYICRVREFHCGNWICGLCAEAVKEKRKKVPSMAMEEALESHMALCKQFNRTIRLNPELSLVGTMRDIARKSFQYRASHGSYTPKIGRTRSCGAKVERSSIQ</sequence>